<evidence type="ECO:0000313" key="2">
    <source>
        <dbReference type="Proteomes" id="UP000026915"/>
    </source>
</evidence>
<dbReference type="Gene3D" id="3.30.420.10">
    <property type="entry name" value="Ribonuclease H-like superfamily/Ribonuclease H"/>
    <property type="match status" value="1"/>
</dbReference>
<organism evidence="1 2">
    <name type="scientific">Theobroma cacao</name>
    <name type="common">Cacao</name>
    <name type="synonym">Cocoa</name>
    <dbReference type="NCBI Taxonomy" id="3641"/>
    <lineage>
        <taxon>Eukaryota</taxon>
        <taxon>Viridiplantae</taxon>
        <taxon>Streptophyta</taxon>
        <taxon>Embryophyta</taxon>
        <taxon>Tracheophyta</taxon>
        <taxon>Spermatophyta</taxon>
        <taxon>Magnoliopsida</taxon>
        <taxon>eudicotyledons</taxon>
        <taxon>Gunneridae</taxon>
        <taxon>Pentapetalae</taxon>
        <taxon>rosids</taxon>
        <taxon>malvids</taxon>
        <taxon>Malvales</taxon>
        <taxon>Malvaceae</taxon>
        <taxon>Byttnerioideae</taxon>
        <taxon>Theobroma</taxon>
    </lineage>
</organism>
<dbReference type="PANTHER" id="PTHR33033:SF121">
    <property type="entry name" value="POLYNUCLEOTIDYL TRANSFERASE, RIBONUCLEASE H-LIKE SUPERFAMILY PROTEIN"/>
    <property type="match status" value="1"/>
</dbReference>
<dbReference type="Gramene" id="EOY20574">
    <property type="protein sequence ID" value="EOY20574"/>
    <property type="gene ID" value="TCM_011960"/>
</dbReference>
<dbReference type="Proteomes" id="UP000026915">
    <property type="component" value="Chromosome 3"/>
</dbReference>
<name>A0A061G0J2_THECC</name>
<dbReference type="HOGENOM" id="CLU_000680_21_1_1"/>
<gene>
    <name evidence="1" type="ORF">TCM_011960</name>
</gene>
<proteinExistence type="predicted"/>
<protein>
    <recommendedName>
        <fullName evidence="3">RNase H type-1 domain-containing protein</fullName>
    </recommendedName>
</protein>
<accession>A0A061G0J2</accession>
<dbReference type="GO" id="GO:0003676">
    <property type="term" value="F:nucleic acid binding"/>
    <property type="evidence" value="ECO:0007669"/>
    <property type="project" value="InterPro"/>
</dbReference>
<dbReference type="AlphaFoldDB" id="A0A061G0J2"/>
<dbReference type="EMBL" id="CM001881">
    <property type="protein sequence ID" value="EOY20574.1"/>
    <property type="molecule type" value="Genomic_DNA"/>
</dbReference>
<dbReference type="InterPro" id="IPR036397">
    <property type="entry name" value="RNaseH_sf"/>
</dbReference>
<evidence type="ECO:0000313" key="1">
    <source>
        <dbReference type="EMBL" id="EOY20574.1"/>
    </source>
</evidence>
<dbReference type="SUPFAM" id="SSF53098">
    <property type="entry name" value="Ribonuclease H-like"/>
    <property type="match status" value="1"/>
</dbReference>
<evidence type="ECO:0008006" key="3">
    <source>
        <dbReference type="Google" id="ProtNLM"/>
    </source>
</evidence>
<dbReference type="PANTHER" id="PTHR33033">
    <property type="entry name" value="POLYNUCLEOTIDYL TRANSFERASE, RIBONUCLEASE H-LIKE SUPERFAMILY PROTEIN-RELATED"/>
    <property type="match status" value="1"/>
</dbReference>
<sequence>MDFRGSIGDADQVFDMCKIRVASWTKAKWPQDFRSILDTFRSPIAGAVTKKEMEKPSVVDSWTKPSQGEMKFKADGAARGCSGEAGIGGALRDEKGQIKILFLKCIGEGDSNLAEVMAIREAFLIFFCFEMGAVSYFDHWKRLG</sequence>
<keyword evidence="2" id="KW-1185">Reference proteome</keyword>
<dbReference type="InterPro" id="IPR012337">
    <property type="entry name" value="RNaseH-like_sf"/>
</dbReference>
<dbReference type="InParanoid" id="A0A061G0J2"/>
<reference evidence="1 2" key="1">
    <citation type="journal article" date="2013" name="Genome Biol.">
        <title>The genome sequence of the most widely cultivated cacao type and its use to identify candidate genes regulating pod color.</title>
        <authorList>
            <person name="Motamayor J.C."/>
            <person name="Mockaitis K."/>
            <person name="Schmutz J."/>
            <person name="Haiminen N."/>
            <person name="Iii D.L."/>
            <person name="Cornejo O."/>
            <person name="Findley S.D."/>
            <person name="Zheng P."/>
            <person name="Utro F."/>
            <person name="Royaert S."/>
            <person name="Saski C."/>
            <person name="Jenkins J."/>
            <person name="Podicheti R."/>
            <person name="Zhao M."/>
            <person name="Scheffler B.E."/>
            <person name="Stack J.C."/>
            <person name="Feltus F.A."/>
            <person name="Mustiga G.M."/>
            <person name="Amores F."/>
            <person name="Phillips W."/>
            <person name="Marelli J.P."/>
            <person name="May G.D."/>
            <person name="Shapiro H."/>
            <person name="Ma J."/>
            <person name="Bustamante C.D."/>
            <person name="Schnell R.J."/>
            <person name="Main D."/>
            <person name="Gilbert D."/>
            <person name="Parida L."/>
            <person name="Kuhn D.N."/>
        </authorList>
    </citation>
    <scope>NUCLEOTIDE SEQUENCE [LARGE SCALE GENOMIC DNA]</scope>
    <source>
        <strain evidence="2">cv. Matina 1-6</strain>
    </source>
</reference>